<dbReference type="EMBL" id="JAIWYP010000013">
    <property type="protein sequence ID" value="KAH3720960.1"/>
    <property type="molecule type" value="Genomic_DNA"/>
</dbReference>
<reference evidence="1" key="2">
    <citation type="submission" date="2020-11" db="EMBL/GenBank/DDBJ databases">
        <authorList>
            <person name="McCartney M.A."/>
            <person name="Auch B."/>
            <person name="Kono T."/>
            <person name="Mallez S."/>
            <person name="Becker A."/>
            <person name="Gohl D.M."/>
            <person name="Silverstein K.A.T."/>
            <person name="Koren S."/>
            <person name="Bechman K.B."/>
            <person name="Herman A."/>
            <person name="Abrahante J.E."/>
            <person name="Garbe J."/>
        </authorList>
    </citation>
    <scope>NUCLEOTIDE SEQUENCE</scope>
    <source>
        <strain evidence="1">Duluth1</strain>
        <tissue evidence="1">Whole animal</tissue>
    </source>
</reference>
<reference evidence="1" key="1">
    <citation type="journal article" date="2019" name="bioRxiv">
        <title>The Genome of the Zebra Mussel, Dreissena polymorpha: A Resource for Invasive Species Research.</title>
        <authorList>
            <person name="McCartney M.A."/>
            <person name="Auch B."/>
            <person name="Kono T."/>
            <person name="Mallez S."/>
            <person name="Zhang Y."/>
            <person name="Obille A."/>
            <person name="Becker A."/>
            <person name="Abrahante J.E."/>
            <person name="Garbe J."/>
            <person name="Badalamenti J.P."/>
            <person name="Herman A."/>
            <person name="Mangelson H."/>
            <person name="Liachko I."/>
            <person name="Sullivan S."/>
            <person name="Sone E.D."/>
            <person name="Koren S."/>
            <person name="Silverstein K.A.T."/>
            <person name="Beckman K.B."/>
            <person name="Gohl D.M."/>
        </authorList>
    </citation>
    <scope>NUCLEOTIDE SEQUENCE</scope>
    <source>
        <strain evidence="1">Duluth1</strain>
        <tissue evidence="1">Whole animal</tissue>
    </source>
</reference>
<gene>
    <name evidence="1" type="ORF">DPMN_063872</name>
</gene>
<dbReference type="Proteomes" id="UP000828390">
    <property type="component" value="Unassembled WGS sequence"/>
</dbReference>
<keyword evidence="2" id="KW-1185">Reference proteome</keyword>
<accession>A0A9D4CCF6</accession>
<proteinExistence type="predicted"/>
<evidence type="ECO:0000313" key="1">
    <source>
        <dbReference type="EMBL" id="KAH3720960.1"/>
    </source>
</evidence>
<name>A0A9D4CCF6_DREPO</name>
<protein>
    <submittedName>
        <fullName evidence="1">Uncharacterized protein</fullName>
    </submittedName>
</protein>
<organism evidence="1 2">
    <name type="scientific">Dreissena polymorpha</name>
    <name type="common">Zebra mussel</name>
    <name type="synonym">Mytilus polymorpha</name>
    <dbReference type="NCBI Taxonomy" id="45954"/>
    <lineage>
        <taxon>Eukaryota</taxon>
        <taxon>Metazoa</taxon>
        <taxon>Spiralia</taxon>
        <taxon>Lophotrochozoa</taxon>
        <taxon>Mollusca</taxon>
        <taxon>Bivalvia</taxon>
        <taxon>Autobranchia</taxon>
        <taxon>Heteroconchia</taxon>
        <taxon>Euheterodonta</taxon>
        <taxon>Imparidentia</taxon>
        <taxon>Neoheterodontei</taxon>
        <taxon>Myida</taxon>
        <taxon>Dreissenoidea</taxon>
        <taxon>Dreissenidae</taxon>
        <taxon>Dreissena</taxon>
    </lineage>
</organism>
<evidence type="ECO:0000313" key="2">
    <source>
        <dbReference type="Proteomes" id="UP000828390"/>
    </source>
</evidence>
<dbReference type="AlphaFoldDB" id="A0A9D4CCF6"/>
<sequence>MKCVDAKPSCVAFFWVQKWSWCRLNQMKHVNRTLDCDSWKKVVYAEDTHNTV</sequence>
<comment type="caution">
    <text evidence="1">The sequence shown here is derived from an EMBL/GenBank/DDBJ whole genome shotgun (WGS) entry which is preliminary data.</text>
</comment>